<proteinExistence type="predicted"/>
<evidence type="ECO:0000313" key="4">
    <source>
        <dbReference type="EMBL" id="BBL67871.1"/>
    </source>
</evidence>
<evidence type="ECO:0000256" key="1">
    <source>
        <dbReference type="ARBA" id="ARBA00022729"/>
    </source>
</evidence>
<sequence>MLVIQGRQDYQVPDTQSLAAFTALQKKGIPGQLLYIPDENHWVLKPRNNIFWHSTSLDWMDRWTGNAAT</sequence>
<dbReference type="PANTHER" id="PTHR42776">
    <property type="entry name" value="SERINE PEPTIDASE S9 FAMILY MEMBER"/>
    <property type="match status" value="1"/>
</dbReference>
<gene>
    <name evidence="4" type="ORF">MchiMG62_10520</name>
</gene>
<keyword evidence="2" id="KW-0378">Hydrolase</keyword>
<evidence type="ECO:0000256" key="2">
    <source>
        <dbReference type="ARBA" id="ARBA00022801"/>
    </source>
</evidence>
<keyword evidence="1" id="KW-0732">Signal</keyword>
<dbReference type="InterPro" id="IPR001375">
    <property type="entry name" value="Peptidase_S9_cat"/>
</dbReference>
<evidence type="ECO:0000313" key="5">
    <source>
        <dbReference type="Proteomes" id="UP000824969"/>
    </source>
</evidence>
<reference evidence="4 5" key="1">
    <citation type="submission" date="2019-06" db="EMBL/GenBank/DDBJ databases">
        <title>Complete genome sequence of Methanoculleus chikugoensis strain MG62.</title>
        <authorList>
            <person name="Asakawa S."/>
            <person name="Dianou D."/>
        </authorList>
    </citation>
    <scope>NUCLEOTIDE SEQUENCE [LARGE SCALE GENOMIC DNA]</scope>
    <source>
        <strain evidence="4 5">MG62</strain>
    </source>
</reference>
<dbReference type="PANTHER" id="PTHR42776:SF13">
    <property type="entry name" value="DIPEPTIDYL-PEPTIDASE 5"/>
    <property type="match status" value="1"/>
</dbReference>
<organism evidence="4 5">
    <name type="scientific">Methanoculleus chikugoensis</name>
    <dbReference type="NCBI Taxonomy" id="118126"/>
    <lineage>
        <taxon>Archaea</taxon>
        <taxon>Methanobacteriati</taxon>
        <taxon>Methanobacteriota</taxon>
        <taxon>Stenosarchaea group</taxon>
        <taxon>Methanomicrobia</taxon>
        <taxon>Methanomicrobiales</taxon>
        <taxon>Methanomicrobiaceae</taxon>
        <taxon>Methanoculleus</taxon>
    </lineage>
</organism>
<name>A0ABM7H513_9EURY</name>
<keyword evidence="5" id="KW-1185">Reference proteome</keyword>
<dbReference type="EMBL" id="AP019781">
    <property type="protein sequence ID" value="BBL67871.1"/>
    <property type="molecule type" value="Genomic_DNA"/>
</dbReference>
<protein>
    <recommendedName>
        <fullName evidence="3">Peptidase S9 prolyl oligopeptidase catalytic domain-containing protein</fullName>
    </recommendedName>
</protein>
<dbReference type="Proteomes" id="UP000824969">
    <property type="component" value="Chromosome"/>
</dbReference>
<feature type="domain" description="Peptidase S9 prolyl oligopeptidase catalytic" evidence="3">
    <location>
        <begin position="1"/>
        <end position="66"/>
    </location>
</feature>
<accession>A0ABM7H513</accession>
<evidence type="ECO:0000259" key="3">
    <source>
        <dbReference type="Pfam" id="PF00326"/>
    </source>
</evidence>
<dbReference type="Pfam" id="PF00326">
    <property type="entry name" value="Peptidase_S9"/>
    <property type="match status" value="1"/>
</dbReference>